<dbReference type="OrthoDB" id="9773308at2"/>
<keyword evidence="4" id="KW-1185">Reference proteome</keyword>
<evidence type="ECO:0000313" key="3">
    <source>
        <dbReference type="EMBL" id="ADL51394.1"/>
    </source>
</evidence>
<evidence type="ECO:0000313" key="4">
    <source>
        <dbReference type="Proteomes" id="UP000002730"/>
    </source>
</evidence>
<gene>
    <name evidence="3" type="ordered locus">Clocel_1650</name>
</gene>
<dbReference type="KEGG" id="ccb:Clocel_1650"/>
<dbReference type="HOGENOM" id="CLU_065103_0_2_9"/>
<dbReference type="RefSeq" id="WP_010077393.1">
    <property type="nucleotide sequence ID" value="NC_014393.1"/>
</dbReference>
<keyword evidence="1" id="KW-0238">DNA-binding</keyword>
<dbReference type="InterPro" id="IPR000551">
    <property type="entry name" value="MerR-type_HTH_dom"/>
</dbReference>
<dbReference type="SUPFAM" id="SSF46955">
    <property type="entry name" value="Putative DNA-binding domain"/>
    <property type="match status" value="1"/>
</dbReference>
<dbReference type="Pfam" id="PF13411">
    <property type="entry name" value="MerR_1"/>
    <property type="match status" value="1"/>
</dbReference>
<dbReference type="InterPro" id="IPR047057">
    <property type="entry name" value="MerR_fam"/>
</dbReference>
<protein>
    <submittedName>
        <fullName evidence="3">Transcriptional regulator, MerR family</fullName>
    </submittedName>
</protein>
<dbReference type="Proteomes" id="UP000002730">
    <property type="component" value="Chromosome"/>
</dbReference>
<dbReference type="PANTHER" id="PTHR30204">
    <property type="entry name" value="REDOX-CYCLING DRUG-SENSING TRANSCRIPTIONAL ACTIVATOR SOXR"/>
    <property type="match status" value="1"/>
</dbReference>
<evidence type="ECO:0000256" key="1">
    <source>
        <dbReference type="ARBA" id="ARBA00023125"/>
    </source>
</evidence>
<name>D9SX33_CLOC7</name>
<evidence type="ECO:0000259" key="2">
    <source>
        <dbReference type="PROSITE" id="PS50937"/>
    </source>
</evidence>
<dbReference type="GO" id="GO:0003677">
    <property type="term" value="F:DNA binding"/>
    <property type="evidence" value="ECO:0007669"/>
    <property type="project" value="UniProtKB-KW"/>
</dbReference>
<proteinExistence type="predicted"/>
<dbReference type="InterPro" id="IPR011256">
    <property type="entry name" value="Reg_factor_effector_dom_sf"/>
</dbReference>
<dbReference type="STRING" id="573061.Clocel_1650"/>
<dbReference type="Gene3D" id="3.20.80.10">
    <property type="entry name" value="Regulatory factor, effector binding domain"/>
    <property type="match status" value="1"/>
</dbReference>
<dbReference type="SMART" id="SM00422">
    <property type="entry name" value="HTH_MERR"/>
    <property type="match status" value="1"/>
</dbReference>
<dbReference type="eggNOG" id="COG4978">
    <property type="taxonomic scope" value="Bacteria"/>
</dbReference>
<sequence length="276" mass="32542">MHKKYFTTGKFAKMCDIDKHVLFHYDEIGLFKPELIKENGYRYYSYEQYFTLCVILNLKNLGMSLMDIKIYLENRNPEMFLDLLEEKTVEISEKIKWLQEVQKSIESLKELTMQGMNSNYDIHLEVIPETIIVPSDNIENNSINDFASFMQEYIKFCKSLGITINEYVGTIISVDNIRKNNFLNFSYLYVKSDHPIKGKTKLRKKGVYLCGYFKGAYEDFHQLYTKMLAYADENKITLGKYSYEEYLISDIAEKAPDNYVSKLMIETVDNSFKDFN</sequence>
<dbReference type="InterPro" id="IPR009061">
    <property type="entry name" value="DNA-bd_dom_put_sf"/>
</dbReference>
<dbReference type="AlphaFoldDB" id="D9SX33"/>
<dbReference type="EMBL" id="CP002160">
    <property type="protein sequence ID" value="ADL51394.1"/>
    <property type="molecule type" value="Genomic_DNA"/>
</dbReference>
<dbReference type="PROSITE" id="PS50937">
    <property type="entry name" value="HTH_MERR_2"/>
    <property type="match status" value="1"/>
</dbReference>
<organism evidence="3 4">
    <name type="scientific">Clostridium cellulovorans (strain ATCC 35296 / DSM 3052 / OCM 3 / 743B)</name>
    <dbReference type="NCBI Taxonomy" id="573061"/>
    <lineage>
        <taxon>Bacteria</taxon>
        <taxon>Bacillati</taxon>
        <taxon>Bacillota</taxon>
        <taxon>Clostridia</taxon>
        <taxon>Eubacteriales</taxon>
        <taxon>Clostridiaceae</taxon>
        <taxon>Clostridium</taxon>
    </lineage>
</organism>
<feature type="domain" description="HTH merR-type" evidence="2">
    <location>
        <begin position="5"/>
        <end position="74"/>
    </location>
</feature>
<accession>D9SX33</accession>
<dbReference type="CDD" id="cd04782">
    <property type="entry name" value="HTH_BltR"/>
    <property type="match status" value="1"/>
</dbReference>
<dbReference type="SUPFAM" id="SSF55136">
    <property type="entry name" value="Probable bacterial effector-binding domain"/>
    <property type="match status" value="1"/>
</dbReference>
<reference evidence="3 4" key="1">
    <citation type="submission" date="2010-08" db="EMBL/GenBank/DDBJ databases">
        <title>Complete sequence of Clostridium cellulovorans 743B.</title>
        <authorList>
            <consortium name="US DOE Joint Genome Institute"/>
            <person name="Lucas S."/>
            <person name="Copeland A."/>
            <person name="Lapidus A."/>
            <person name="Cheng J.-F."/>
            <person name="Bruce D."/>
            <person name="Goodwin L."/>
            <person name="Pitluck S."/>
            <person name="Chertkov O."/>
            <person name="Detter J.C."/>
            <person name="Han C."/>
            <person name="Tapia R."/>
            <person name="Land M."/>
            <person name="Hauser L."/>
            <person name="Chang Y.-J."/>
            <person name="Jeffries C."/>
            <person name="Kyrpides N."/>
            <person name="Ivanova N."/>
            <person name="Mikhailova N."/>
            <person name="Hemme C.L."/>
            <person name="Woyke T."/>
        </authorList>
    </citation>
    <scope>NUCLEOTIDE SEQUENCE [LARGE SCALE GENOMIC DNA]</scope>
    <source>
        <strain evidence="4">ATCC 35296 / DSM 3052 / OCM 3 / 743B</strain>
    </source>
</reference>
<dbReference type="Gene3D" id="1.10.1660.10">
    <property type="match status" value="1"/>
</dbReference>
<dbReference type="eggNOG" id="COG0789">
    <property type="taxonomic scope" value="Bacteria"/>
</dbReference>
<dbReference type="PANTHER" id="PTHR30204:SF85">
    <property type="entry name" value="MULTIDRUG-EFFLUX TRANSPORTER 2 REGULATOR"/>
    <property type="match status" value="1"/>
</dbReference>
<dbReference type="GO" id="GO:0003700">
    <property type="term" value="F:DNA-binding transcription factor activity"/>
    <property type="evidence" value="ECO:0007669"/>
    <property type="project" value="InterPro"/>
</dbReference>